<sequence>MRIVRTLARGAAMFACAGLCLAAWASGSAPAHAAEGEQKVWLRGAGATFPAPLYEKWSQVYGTANPLVSVTYDAVGSGEGINRFVTGSVDFGASDTRISDKEASQINRGVVMVPATAGMIVVAYNIIGIGGDLRLPRDVYVDIFSGKITLWSDPRIQAANPDLKLPKRNIVVVARQDSSGTTHAFTSHLAAIDPNWRQGSGPSVGKRIDWLGTAMLARGNEGVSARIKISDGAIGYVEYGFARRLGLPVASLQNKAGTFVHPVEMAGQAALAAAAARPTEQERFVISDPDGVDAYPIVTYSWLLLYGKYDNAALGARMVGFTGWGLAEGQRYAQELGYLPLPPAAVEQGNRVLASVRY</sequence>
<dbReference type="Pfam" id="PF12849">
    <property type="entry name" value="PBP_like_2"/>
    <property type="match status" value="1"/>
</dbReference>
<dbReference type="EMBL" id="UIDG01000225">
    <property type="protein sequence ID" value="SUS06608.1"/>
    <property type="molecule type" value="Genomic_DNA"/>
</dbReference>
<dbReference type="SUPFAM" id="SSF53850">
    <property type="entry name" value="Periplasmic binding protein-like II"/>
    <property type="match status" value="1"/>
</dbReference>
<evidence type="ECO:0000256" key="2">
    <source>
        <dbReference type="ARBA" id="ARBA00022448"/>
    </source>
</evidence>
<evidence type="ECO:0000259" key="4">
    <source>
        <dbReference type="Pfam" id="PF12849"/>
    </source>
</evidence>
<dbReference type="GO" id="GO:0043190">
    <property type="term" value="C:ATP-binding cassette (ABC) transporter complex"/>
    <property type="evidence" value="ECO:0007669"/>
    <property type="project" value="InterPro"/>
</dbReference>
<dbReference type="InterPro" id="IPR005673">
    <property type="entry name" value="ABC_phos-bd_PstS"/>
</dbReference>
<accession>A0A380TEN8</accession>
<organism evidence="5">
    <name type="scientific">metagenome</name>
    <dbReference type="NCBI Taxonomy" id="256318"/>
    <lineage>
        <taxon>unclassified sequences</taxon>
        <taxon>metagenomes</taxon>
    </lineage>
</organism>
<dbReference type="InterPro" id="IPR024370">
    <property type="entry name" value="PBP_domain"/>
</dbReference>
<protein>
    <submittedName>
        <fullName evidence="5">Phosphate-binding protein PstS</fullName>
    </submittedName>
</protein>
<dbReference type="InterPro" id="IPR050962">
    <property type="entry name" value="Phosphate-bind_PstS"/>
</dbReference>
<evidence type="ECO:0000256" key="3">
    <source>
        <dbReference type="ARBA" id="ARBA00022592"/>
    </source>
</evidence>
<dbReference type="PANTHER" id="PTHR42996">
    <property type="entry name" value="PHOSPHATE-BINDING PROTEIN PSTS"/>
    <property type="match status" value="1"/>
</dbReference>
<dbReference type="AlphaFoldDB" id="A0A380TEN8"/>
<evidence type="ECO:0000256" key="1">
    <source>
        <dbReference type="ARBA" id="ARBA00008725"/>
    </source>
</evidence>
<keyword evidence="3" id="KW-0592">Phosphate transport</keyword>
<dbReference type="NCBIfam" id="TIGR00975">
    <property type="entry name" value="3a0107s03"/>
    <property type="match status" value="1"/>
</dbReference>
<name>A0A380TEN8_9ZZZZ</name>
<gene>
    <name evidence="5" type="ORF">DF3PB_3000002</name>
</gene>
<dbReference type="PANTHER" id="PTHR42996:SF1">
    <property type="entry name" value="PHOSPHATE-BINDING PROTEIN PSTS"/>
    <property type="match status" value="1"/>
</dbReference>
<dbReference type="PIRSF" id="PIRSF002756">
    <property type="entry name" value="PstS"/>
    <property type="match status" value="1"/>
</dbReference>
<dbReference type="GO" id="GO:0042301">
    <property type="term" value="F:phosphate ion binding"/>
    <property type="evidence" value="ECO:0007669"/>
    <property type="project" value="InterPro"/>
</dbReference>
<keyword evidence="2" id="KW-0813">Transport</keyword>
<dbReference type="GO" id="GO:0035435">
    <property type="term" value="P:phosphate ion transmembrane transport"/>
    <property type="evidence" value="ECO:0007669"/>
    <property type="project" value="InterPro"/>
</dbReference>
<proteinExistence type="inferred from homology"/>
<dbReference type="Gene3D" id="3.40.190.10">
    <property type="entry name" value="Periplasmic binding protein-like II"/>
    <property type="match status" value="2"/>
</dbReference>
<feature type="domain" description="PBP" evidence="4">
    <location>
        <begin position="34"/>
        <end position="311"/>
    </location>
</feature>
<dbReference type="CDD" id="cd13565">
    <property type="entry name" value="PBP2_PstS"/>
    <property type="match status" value="1"/>
</dbReference>
<reference evidence="5" key="1">
    <citation type="submission" date="2018-07" db="EMBL/GenBank/DDBJ databases">
        <authorList>
            <person name="Quirk P.G."/>
            <person name="Krulwich T.A."/>
        </authorList>
    </citation>
    <scope>NUCLEOTIDE SEQUENCE</scope>
</reference>
<comment type="similarity">
    <text evidence="1">Belongs to the PstS family.</text>
</comment>
<evidence type="ECO:0000313" key="5">
    <source>
        <dbReference type="EMBL" id="SUS06608.1"/>
    </source>
</evidence>